<accession>A0A9D4KC98</accession>
<dbReference type="AlphaFoldDB" id="A0A9D4KC98"/>
<dbReference type="Proteomes" id="UP000828390">
    <property type="component" value="Unassembled WGS sequence"/>
</dbReference>
<comment type="caution">
    <text evidence="1">The sequence shown here is derived from an EMBL/GenBank/DDBJ whole genome shotgun (WGS) entry which is preliminary data.</text>
</comment>
<protein>
    <submittedName>
        <fullName evidence="1">Uncharacterized protein</fullName>
    </submittedName>
</protein>
<dbReference type="EMBL" id="JAIWYP010000004">
    <property type="protein sequence ID" value="KAH3836898.1"/>
    <property type="molecule type" value="Genomic_DNA"/>
</dbReference>
<reference evidence="1" key="1">
    <citation type="journal article" date="2019" name="bioRxiv">
        <title>The Genome of the Zebra Mussel, Dreissena polymorpha: A Resource for Invasive Species Research.</title>
        <authorList>
            <person name="McCartney M.A."/>
            <person name="Auch B."/>
            <person name="Kono T."/>
            <person name="Mallez S."/>
            <person name="Zhang Y."/>
            <person name="Obille A."/>
            <person name="Becker A."/>
            <person name="Abrahante J.E."/>
            <person name="Garbe J."/>
            <person name="Badalamenti J.P."/>
            <person name="Herman A."/>
            <person name="Mangelson H."/>
            <person name="Liachko I."/>
            <person name="Sullivan S."/>
            <person name="Sone E.D."/>
            <person name="Koren S."/>
            <person name="Silverstein K.A.T."/>
            <person name="Beckman K.B."/>
            <person name="Gohl D.M."/>
        </authorList>
    </citation>
    <scope>NUCLEOTIDE SEQUENCE</scope>
    <source>
        <strain evidence="1">Duluth1</strain>
        <tissue evidence="1">Whole animal</tissue>
    </source>
</reference>
<reference evidence="1" key="2">
    <citation type="submission" date="2020-11" db="EMBL/GenBank/DDBJ databases">
        <authorList>
            <person name="McCartney M.A."/>
            <person name="Auch B."/>
            <person name="Kono T."/>
            <person name="Mallez S."/>
            <person name="Becker A."/>
            <person name="Gohl D.M."/>
            <person name="Silverstein K.A.T."/>
            <person name="Koren S."/>
            <person name="Bechman K.B."/>
            <person name="Herman A."/>
            <person name="Abrahante J.E."/>
            <person name="Garbe J."/>
        </authorList>
    </citation>
    <scope>NUCLEOTIDE SEQUENCE</scope>
    <source>
        <strain evidence="1">Duluth1</strain>
        <tissue evidence="1">Whole animal</tissue>
    </source>
</reference>
<evidence type="ECO:0000313" key="2">
    <source>
        <dbReference type="Proteomes" id="UP000828390"/>
    </source>
</evidence>
<gene>
    <name evidence="1" type="ORF">DPMN_110274</name>
</gene>
<name>A0A9D4KC98_DREPO</name>
<organism evidence="1 2">
    <name type="scientific">Dreissena polymorpha</name>
    <name type="common">Zebra mussel</name>
    <name type="synonym">Mytilus polymorpha</name>
    <dbReference type="NCBI Taxonomy" id="45954"/>
    <lineage>
        <taxon>Eukaryota</taxon>
        <taxon>Metazoa</taxon>
        <taxon>Spiralia</taxon>
        <taxon>Lophotrochozoa</taxon>
        <taxon>Mollusca</taxon>
        <taxon>Bivalvia</taxon>
        <taxon>Autobranchia</taxon>
        <taxon>Heteroconchia</taxon>
        <taxon>Euheterodonta</taxon>
        <taxon>Imparidentia</taxon>
        <taxon>Neoheterodontei</taxon>
        <taxon>Myida</taxon>
        <taxon>Dreissenoidea</taxon>
        <taxon>Dreissenidae</taxon>
        <taxon>Dreissena</taxon>
    </lineage>
</organism>
<sequence length="125" mass="14238">MRFTVNVIFHVWASGFTFRASRFSKYLTCPVLKYDKASSLVTKGSSVVTFFHTSNKSIELLEEHQGHLPEKARGHRLIQDVPTRWNLSLSMLERLSEQKQALAAEALDNCLGKHAQLLASRLFTF</sequence>
<proteinExistence type="predicted"/>
<keyword evidence="2" id="KW-1185">Reference proteome</keyword>
<evidence type="ECO:0000313" key="1">
    <source>
        <dbReference type="EMBL" id="KAH3836898.1"/>
    </source>
</evidence>